<dbReference type="RefSeq" id="WP_040001199.1">
    <property type="nucleotide sequence ID" value="NZ_CP161827.1"/>
</dbReference>
<keyword evidence="3" id="KW-1003">Cell membrane</keyword>
<keyword evidence="11" id="KW-1185">Reference proteome</keyword>
<evidence type="ECO:0000313" key="11">
    <source>
        <dbReference type="Proteomes" id="UP001359469"/>
    </source>
</evidence>
<organism evidence="10 11">
    <name type="scientific">Dickeya chrysanthemi</name>
    <name type="common">Pectobacterium chrysanthemi</name>
    <name type="synonym">Erwinia chrysanthemi</name>
    <dbReference type="NCBI Taxonomy" id="556"/>
    <lineage>
        <taxon>Bacteria</taxon>
        <taxon>Pseudomonadati</taxon>
        <taxon>Pseudomonadota</taxon>
        <taxon>Gammaproteobacteria</taxon>
        <taxon>Enterobacterales</taxon>
        <taxon>Pectobacteriaceae</taxon>
        <taxon>Dickeya</taxon>
    </lineage>
</organism>
<comment type="similarity">
    <text evidence="2">Belongs to the type III secretion exporter family.</text>
</comment>
<dbReference type="NCBIfam" id="TIGR01404">
    <property type="entry name" value="FlhB_rel_III"/>
    <property type="match status" value="1"/>
</dbReference>
<sequence>MSEKTEKPTSKKLQDARKKGEVGQSQDVPKLLISFALLEMILALTDSGMSKLQALMQLPLSRISDPFGHAADEVFSEALVLLATFCLLTISVALLMRVVGGWIQYGPLFAVEALKLDFNRLNPINQIKQMFTMRKLTDMLTNLLKATTIGLVFWLVVIPQLEWLVELAYGDLNAFWKGVENVLKSVSRTTLSALLALGVFDFGLQKYYFLKQQRMSHEDIRNEYKNSEGDPHMKGHRKSVAQEILNEPASPRAKPKVEDADLLLVNPTHYAVALFYRPGKTPLPRILLKGEDDQAKALIARAHQAGVPVIRFIWLARTLYRVPEGHYIPRDTLQPVAQVYKVLRQLEKDLPQREQNVIEMG</sequence>
<keyword evidence="7 9" id="KW-0472">Membrane</keyword>
<dbReference type="PANTHER" id="PTHR30531">
    <property type="entry name" value="FLAGELLAR BIOSYNTHETIC PROTEIN FLHB"/>
    <property type="match status" value="1"/>
</dbReference>
<comment type="subcellular location">
    <subcellularLocation>
        <location evidence="1">Cell membrane</location>
        <topology evidence="1">Multi-pass membrane protein</topology>
    </subcellularLocation>
</comment>
<evidence type="ECO:0000256" key="8">
    <source>
        <dbReference type="SAM" id="MobiDB-lite"/>
    </source>
</evidence>
<evidence type="ECO:0000256" key="9">
    <source>
        <dbReference type="SAM" id="Phobius"/>
    </source>
</evidence>
<dbReference type="PRINTS" id="PR00950">
    <property type="entry name" value="TYPE3IMSPROT"/>
</dbReference>
<feature type="transmembrane region" description="Helical" evidence="9">
    <location>
        <begin position="78"/>
        <end position="99"/>
    </location>
</feature>
<dbReference type="PANTHER" id="PTHR30531:SF14">
    <property type="entry name" value="SURFACE PRESENTATION OF ANTIGENS PROTEIN SPAS"/>
    <property type="match status" value="1"/>
</dbReference>
<evidence type="ECO:0000313" key="10">
    <source>
        <dbReference type="EMBL" id="MEI7065658.1"/>
    </source>
</evidence>
<dbReference type="InterPro" id="IPR006307">
    <property type="entry name" value="BsaZ-like"/>
</dbReference>
<evidence type="ECO:0000256" key="2">
    <source>
        <dbReference type="ARBA" id="ARBA00010690"/>
    </source>
</evidence>
<dbReference type="Proteomes" id="UP001359469">
    <property type="component" value="Unassembled WGS sequence"/>
</dbReference>
<name>A0ABU8JRE0_DICCH</name>
<evidence type="ECO:0000256" key="1">
    <source>
        <dbReference type="ARBA" id="ARBA00004651"/>
    </source>
</evidence>
<dbReference type="SUPFAM" id="SSF160544">
    <property type="entry name" value="EscU C-terminal domain-like"/>
    <property type="match status" value="1"/>
</dbReference>
<accession>A0ABU8JRE0</accession>
<comment type="caution">
    <text evidence="10">The sequence shown here is derived from an EMBL/GenBank/DDBJ whole genome shotgun (WGS) entry which is preliminary data.</text>
</comment>
<dbReference type="InterPro" id="IPR006135">
    <property type="entry name" value="T3SS_substrate_exporter"/>
</dbReference>
<keyword evidence="6" id="KW-0843">Virulence</keyword>
<keyword evidence="5 9" id="KW-1133">Transmembrane helix</keyword>
<dbReference type="Pfam" id="PF01312">
    <property type="entry name" value="Bac_export_2"/>
    <property type="match status" value="1"/>
</dbReference>
<evidence type="ECO:0000256" key="7">
    <source>
        <dbReference type="ARBA" id="ARBA00023136"/>
    </source>
</evidence>
<protein>
    <submittedName>
        <fullName evidence="10">Type III secretion system export apparatus subunit SctU</fullName>
    </submittedName>
</protein>
<reference evidence="10 11" key="1">
    <citation type="submission" date="2024-03" db="EMBL/GenBank/DDBJ databases">
        <title>Analysis of soft rot Pectobacteriaceae population diversity in US potato growing regions between 2016 and 2022.</title>
        <authorList>
            <person name="Ma X."/>
            <person name="Zhang X."/>
            <person name="Stodghill P."/>
            <person name="Rioux R."/>
            <person name="Babler B."/>
            <person name="Shrestha S."/>
            <person name="Babler B."/>
            <person name="Rivedal H."/>
            <person name="Frost K."/>
            <person name="Hao J."/>
            <person name="Secor G."/>
            <person name="Swingle B."/>
        </authorList>
    </citation>
    <scope>NUCLEOTIDE SEQUENCE [LARGE SCALE GENOMIC DNA]</scope>
    <source>
        <strain evidence="10 11">SR64</strain>
    </source>
</reference>
<dbReference type="EMBL" id="JBBBOO010000018">
    <property type="protein sequence ID" value="MEI7065658.1"/>
    <property type="molecule type" value="Genomic_DNA"/>
</dbReference>
<evidence type="ECO:0000256" key="4">
    <source>
        <dbReference type="ARBA" id="ARBA00022692"/>
    </source>
</evidence>
<evidence type="ECO:0000256" key="5">
    <source>
        <dbReference type="ARBA" id="ARBA00022989"/>
    </source>
</evidence>
<feature type="region of interest" description="Disordered" evidence="8">
    <location>
        <begin position="1"/>
        <end position="21"/>
    </location>
</feature>
<gene>
    <name evidence="10" type="primary">sctU</name>
    <name evidence="10" type="ORF">WCU84_18680</name>
</gene>
<dbReference type="InterPro" id="IPR029025">
    <property type="entry name" value="T3SS_substrate_exporter_C"/>
</dbReference>
<keyword evidence="4 9" id="KW-0812">Transmembrane</keyword>
<proteinExistence type="inferred from homology"/>
<evidence type="ECO:0000256" key="3">
    <source>
        <dbReference type="ARBA" id="ARBA00022475"/>
    </source>
</evidence>
<evidence type="ECO:0000256" key="6">
    <source>
        <dbReference type="ARBA" id="ARBA00023026"/>
    </source>
</evidence>
<dbReference type="Gene3D" id="3.40.1690.10">
    <property type="entry name" value="secretion proteins EscU"/>
    <property type="match status" value="1"/>
</dbReference>
<feature type="transmembrane region" description="Helical" evidence="9">
    <location>
        <begin position="143"/>
        <end position="165"/>
    </location>
</feature>